<evidence type="ECO:0000313" key="9">
    <source>
        <dbReference type="Proteomes" id="UP000023785"/>
    </source>
</evidence>
<name>V2UYM1_9GAMM</name>
<dbReference type="Gene3D" id="1.20.1250.20">
    <property type="entry name" value="MFS general substrate transporter like domains"/>
    <property type="match status" value="1"/>
</dbReference>
<feature type="transmembrane region" description="Helical" evidence="6">
    <location>
        <begin position="286"/>
        <end position="305"/>
    </location>
</feature>
<dbReference type="PROSITE" id="PS50850">
    <property type="entry name" value="MFS"/>
    <property type="match status" value="1"/>
</dbReference>
<keyword evidence="9" id="KW-1185">Reference proteome</keyword>
<evidence type="ECO:0000259" key="7">
    <source>
        <dbReference type="PROSITE" id="PS50850"/>
    </source>
</evidence>
<comment type="caution">
    <text evidence="8">The sequence shown here is derived from an EMBL/GenBank/DDBJ whole genome shotgun (WGS) entry which is preliminary data.</text>
</comment>
<protein>
    <recommendedName>
        <fullName evidence="7">Major facilitator superfamily (MFS) profile domain-containing protein</fullName>
    </recommendedName>
</protein>
<evidence type="ECO:0000256" key="4">
    <source>
        <dbReference type="ARBA" id="ARBA00022989"/>
    </source>
</evidence>
<dbReference type="CDD" id="cd17324">
    <property type="entry name" value="MFS_NepI_like"/>
    <property type="match status" value="1"/>
</dbReference>
<evidence type="ECO:0000256" key="3">
    <source>
        <dbReference type="ARBA" id="ARBA00022692"/>
    </source>
</evidence>
<dbReference type="GO" id="GO:0022857">
    <property type="term" value="F:transmembrane transporter activity"/>
    <property type="evidence" value="ECO:0007669"/>
    <property type="project" value="InterPro"/>
</dbReference>
<dbReference type="Pfam" id="PF07690">
    <property type="entry name" value="MFS_1"/>
    <property type="match status" value="1"/>
</dbReference>
<reference evidence="8 9" key="1">
    <citation type="submission" date="2013-10" db="EMBL/GenBank/DDBJ databases">
        <title>The Genome Sequence of Acinetobacter nectaris CIP 110549.</title>
        <authorList>
            <consortium name="The Broad Institute Genomics Platform"/>
            <consortium name="The Broad Institute Genome Sequencing Center for Infectious Disease"/>
            <person name="Cerqueira G."/>
            <person name="Feldgarden M."/>
            <person name="Courvalin P."/>
            <person name="Grillot-Courvalin C."/>
            <person name="Clermont D."/>
            <person name="Rocha E."/>
            <person name="Yoon E.-J."/>
            <person name="Nemec A."/>
            <person name="Young S.K."/>
            <person name="Zeng Q."/>
            <person name="Gargeya S."/>
            <person name="Fitzgerald M."/>
            <person name="Abouelleil A."/>
            <person name="Alvarado L."/>
            <person name="Berlin A.M."/>
            <person name="Chapman S.B."/>
            <person name="Gainer-Dewar J."/>
            <person name="Goldberg J."/>
            <person name="Gnerre S."/>
            <person name="Griggs A."/>
            <person name="Gujja S."/>
            <person name="Hansen M."/>
            <person name="Howarth C."/>
            <person name="Imamovic A."/>
            <person name="Ireland A."/>
            <person name="Larimer J."/>
            <person name="McCowan C."/>
            <person name="Murphy C."/>
            <person name="Pearson M."/>
            <person name="Poon T.W."/>
            <person name="Priest M."/>
            <person name="Roberts A."/>
            <person name="Saif S."/>
            <person name="Shea T."/>
            <person name="Sykes S."/>
            <person name="Wortman J."/>
            <person name="Nusbaum C."/>
            <person name="Birren B."/>
        </authorList>
    </citation>
    <scope>NUCLEOTIDE SEQUENCE [LARGE SCALE GENOMIC DNA]</scope>
    <source>
        <strain evidence="8 9">CIP 110549</strain>
    </source>
</reference>
<feature type="transmembrane region" description="Helical" evidence="6">
    <location>
        <begin position="38"/>
        <end position="57"/>
    </location>
</feature>
<keyword evidence="5 6" id="KW-0472">Membrane</keyword>
<feature type="transmembrane region" description="Helical" evidence="6">
    <location>
        <begin position="98"/>
        <end position="116"/>
    </location>
</feature>
<proteinExistence type="predicted"/>
<dbReference type="PATRIC" id="fig|1392540.3.peg.818"/>
<evidence type="ECO:0000256" key="5">
    <source>
        <dbReference type="ARBA" id="ARBA00023136"/>
    </source>
</evidence>
<dbReference type="GO" id="GO:0005886">
    <property type="term" value="C:plasma membrane"/>
    <property type="evidence" value="ECO:0007669"/>
    <property type="project" value="UniProtKB-SubCell"/>
</dbReference>
<feature type="transmembrane region" description="Helical" evidence="6">
    <location>
        <begin position="199"/>
        <end position="220"/>
    </location>
</feature>
<dbReference type="InterPro" id="IPR036259">
    <property type="entry name" value="MFS_trans_sf"/>
</dbReference>
<feature type="transmembrane region" description="Helical" evidence="6">
    <location>
        <begin position="232"/>
        <end position="252"/>
    </location>
</feature>
<dbReference type="PANTHER" id="PTHR43124:SF3">
    <property type="entry name" value="CHLORAMPHENICOL EFFLUX PUMP RV0191"/>
    <property type="match status" value="1"/>
</dbReference>
<dbReference type="InterPro" id="IPR020846">
    <property type="entry name" value="MFS_dom"/>
</dbReference>
<feature type="domain" description="Major facilitator superfamily (MFS) profile" evidence="7">
    <location>
        <begin position="3"/>
        <end position="377"/>
    </location>
</feature>
<gene>
    <name evidence="8" type="ORF">P256_00846</name>
</gene>
<feature type="transmembrane region" description="Helical" evidence="6">
    <location>
        <begin position="69"/>
        <end position="92"/>
    </location>
</feature>
<dbReference type="STRING" id="1392540.P256_00846"/>
<dbReference type="InterPro" id="IPR011701">
    <property type="entry name" value="MFS"/>
</dbReference>
<dbReference type="InterPro" id="IPR050189">
    <property type="entry name" value="MFS_Efflux_Transporters"/>
</dbReference>
<keyword evidence="2" id="KW-1003">Cell membrane</keyword>
<dbReference type="OrthoDB" id="9812189at2"/>
<dbReference type="AlphaFoldDB" id="V2UYM1"/>
<evidence type="ECO:0000256" key="6">
    <source>
        <dbReference type="SAM" id="Phobius"/>
    </source>
</evidence>
<evidence type="ECO:0000256" key="1">
    <source>
        <dbReference type="ARBA" id="ARBA00004651"/>
    </source>
</evidence>
<keyword evidence="4 6" id="KW-1133">Transmembrane helix</keyword>
<dbReference type="eggNOG" id="COG2814">
    <property type="taxonomic scope" value="Bacteria"/>
</dbReference>
<evidence type="ECO:0000256" key="2">
    <source>
        <dbReference type="ARBA" id="ARBA00022475"/>
    </source>
</evidence>
<accession>V2UYM1</accession>
<dbReference type="EMBL" id="AYER01000003">
    <property type="protein sequence ID" value="ESK40394.1"/>
    <property type="molecule type" value="Genomic_DNA"/>
</dbReference>
<sequence length="377" mass="40823">MLKLWFLCLVNCALGLDAYVLSGLLPSIAQSIGSRPEQVGLGIAIFTLAYALSTPIFGKIFQRLHTSHLLQLAVGVFIVGNILTVCATAFSVFILGRLIAGVGAGIFSPLAFATAIKLGGEENKGQAIAIVLAGLSVGTAFGVPFGLWLSQLYTWKTTILCIIGLSSVGLLALFLNRLSIPLITTRASIFNKNIINSKTIPILMVTFLTGFTSLGLYSYLGQLLFIQGLMKIDIYAMWLWGIGGCIGAFSVGKLLDNYISSQKMTILVLLLLIISFILLFSGQWQLIVLACFIWGYAGWSSIVPQQHRLTSISKISHQNILALNSSLNYLGGALGTALASFIAYMQWLQELPIILTLVLGLTLYIHCRHRDMGVDDI</sequence>
<dbReference type="PANTHER" id="PTHR43124">
    <property type="entry name" value="PURINE EFFLUX PUMP PBUE"/>
    <property type="match status" value="1"/>
</dbReference>
<organism evidence="8 9">
    <name type="scientific">Acinetobacter nectaris CIP 110549</name>
    <dbReference type="NCBI Taxonomy" id="1392540"/>
    <lineage>
        <taxon>Bacteria</taxon>
        <taxon>Pseudomonadati</taxon>
        <taxon>Pseudomonadota</taxon>
        <taxon>Gammaproteobacteria</taxon>
        <taxon>Moraxellales</taxon>
        <taxon>Moraxellaceae</taxon>
        <taxon>Acinetobacter</taxon>
    </lineage>
</organism>
<dbReference type="RefSeq" id="WP_023272428.1">
    <property type="nucleotide sequence ID" value="NZ_KI530712.1"/>
</dbReference>
<feature type="transmembrane region" description="Helical" evidence="6">
    <location>
        <begin position="326"/>
        <end position="345"/>
    </location>
</feature>
<feature type="transmembrane region" description="Helical" evidence="6">
    <location>
        <begin position="351"/>
        <end position="367"/>
    </location>
</feature>
<dbReference type="SUPFAM" id="SSF103473">
    <property type="entry name" value="MFS general substrate transporter"/>
    <property type="match status" value="1"/>
</dbReference>
<comment type="subcellular location">
    <subcellularLocation>
        <location evidence="1">Cell membrane</location>
        <topology evidence="1">Multi-pass membrane protein</topology>
    </subcellularLocation>
</comment>
<feature type="transmembrane region" description="Helical" evidence="6">
    <location>
        <begin position="128"/>
        <end position="149"/>
    </location>
</feature>
<feature type="transmembrane region" description="Helical" evidence="6">
    <location>
        <begin position="155"/>
        <end position="178"/>
    </location>
</feature>
<dbReference type="HOGENOM" id="CLU_001265_61_5_6"/>
<keyword evidence="3 6" id="KW-0812">Transmembrane</keyword>
<evidence type="ECO:0000313" key="8">
    <source>
        <dbReference type="EMBL" id="ESK40394.1"/>
    </source>
</evidence>
<feature type="transmembrane region" description="Helical" evidence="6">
    <location>
        <begin position="264"/>
        <end position="280"/>
    </location>
</feature>
<dbReference type="Proteomes" id="UP000023785">
    <property type="component" value="Unassembled WGS sequence"/>
</dbReference>